<dbReference type="FunFam" id="3.30.565.10:FF:000006">
    <property type="entry name" value="Sensor histidine kinase WalK"/>
    <property type="match status" value="1"/>
</dbReference>
<evidence type="ECO:0000256" key="6">
    <source>
        <dbReference type="ARBA" id="ARBA00023012"/>
    </source>
</evidence>
<feature type="compositionally biased region" description="Polar residues" evidence="8">
    <location>
        <begin position="364"/>
        <end position="382"/>
    </location>
</feature>
<dbReference type="InterPro" id="IPR003594">
    <property type="entry name" value="HATPase_dom"/>
</dbReference>
<name>A0A7W7ZIN0_9BACT</name>
<dbReference type="SUPFAM" id="SSF47384">
    <property type="entry name" value="Homodimeric domain of signal transducing histidine kinase"/>
    <property type="match status" value="1"/>
</dbReference>
<evidence type="ECO:0000256" key="8">
    <source>
        <dbReference type="SAM" id="MobiDB-lite"/>
    </source>
</evidence>
<dbReference type="PROSITE" id="PS50109">
    <property type="entry name" value="HIS_KIN"/>
    <property type="match status" value="1"/>
</dbReference>
<dbReference type="PRINTS" id="PR00344">
    <property type="entry name" value="BCTRLSENSOR"/>
</dbReference>
<dbReference type="AlphaFoldDB" id="A0A7W7ZIN0"/>
<evidence type="ECO:0000259" key="9">
    <source>
        <dbReference type="PROSITE" id="PS50109"/>
    </source>
</evidence>
<feature type="compositionally biased region" description="Basic and acidic residues" evidence="8">
    <location>
        <begin position="336"/>
        <end position="345"/>
    </location>
</feature>
<organism evidence="10 11">
    <name type="scientific">Granulicella aggregans</name>
    <dbReference type="NCBI Taxonomy" id="474949"/>
    <lineage>
        <taxon>Bacteria</taxon>
        <taxon>Pseudomonadati</taxon>
        <taxon>Acidobacteriota</taxon>
        <taxon>Terriglobia</taxon>
        <taxon>Terriglobales</taxon>
        <taxon>Acidobacteriaceae</taxon>
        <taxon>Granulicella</taxon>
    </lineage>
</organism>
<dbReference type="GO" id="GO:0000155">
    <property type="term" value="F:phosphorelay sensor kinase activity"/>
    <property type="evidence" value="ECO:0007669"/>
    <property type="project" value="InterPro"/>
</dbReference>
<dbReference type="RefSeq" id="WP_184222370.1">
    <property type="nucleotide sequence ID" value="NZ_JACHIP010000010.1"/>
</dbReference>
<evidence type="ECO:0000256" key="2">
    <source>
        <dbReference type="ARBA" id="ARBA00012438"/>
    </source>
</evidence>
<feature type="domain" description="Histidine kinase" evidence="9">
    <location>
        <begin position="109"/>
        <end position="332"/>
    </location>
</feature>
<dbReference type="Pfam" id="PF00512">
    <property type="entry name" value="HisKA"/>
    <property type="match status" value="1"/>
</dbReference>
<keyword evidence="5 10" id="KW-0418">Kinase</keyword>
<evidence type="ECO:0000256" key="1">
    <source>
        <dbReference type="ARBA" id="ARBA00000085"/>
    </source>
</evidence>
<keyword evidence="3" id="KW-0597">Phosphoprotein</keyword>
<keyword evidence="6" id="KW-0902">Two-component regulatory system</keyword>
<dbReference type="PANTHER" id="PTHR43711:SF1">
    <property type="entry name" value="HISTIDINE KINASE 1"/>
    <property type="match status" value="1"/>
</dbReference>
<dbReference type="SMART" id="SM00388">
    <property type="entry name" value="HisKA"/>
    <property type="match status" value="1"/>
</dbReference>
<dbReference type="CDD" id="cd00082">
    <property type="entry name" value="HisKA"/>
    <property type="match status" value="1"/>
</dbReference>
<dbReference type="InterPro" id="IPR005467">
    <property type="entry name" value="His_kinase_dom"/>
</dbReference>
<dbReference type="SUPFAM" id="SSF55874">
    <property type="entry name" value="ATPase domain of HSP90 chaperone/DNA topoisomerase II/histidine kinase"/>
    <property type="match status" value="1"/>
</dbReference>
<dbReference type="InterPro" id="IPR036097">
    <property type="entry name" value="HisK_dim/P_sf"/>
</dbReference>
<dbReference type="PANTHER" id="PTHR43711">
    <property type="entry name" value="TWO-COMPONENT HISTIDINE KINASE"/>
    <property type="match status" value="1"/>
</dbReference>
<feature type="coiled-coil region" evidence="7">
    <location>
        <begin position="55"/>
        <end position="85"/>
    </location>
</feature>
<evidence type="ECO:0000256" key="7">
    <source>
        <dbReference type="SAM" id="Coils"/>
    </source>
</evidence>
<keyword evidence="7" id="KW-0175">Coiled coil</keyword>
<gene>
    <name evidence="10" type="ORF">HDF16_004960</name>
</gene>
<protein>
    <recommendedName>
        <fullName evidence="2">histidine kinase</fullName>
        <ecNumber evidence="2">2.7.13.3</ecNumber>
    </recommendedName>
</protein>
<dbReference type="InterPro" id="IPR050736">
    <property type="entry name" value="Sensor_HK_Regulatory"/>
</dbReference>
<reference evidence="10 11" key="1">
    <citation type="submission" date="2020-08" db="EMBL/GenBank/DDBJ databases">
        <title>Genomic Encyclopedia of Type Strains, Phase IV (KMG-V): Genome sequencing to study the core and pangenomes of soil and plant-associated prokaryotes.</title>
        <authorList>
            <person name="Whitman W."/>
        </authorList>
    </citation>
    <scope>NUCLEOTIDE SEQUENCE [LARGE SCALE GENOMIC DNA]</scope>
    <source>
        <strain evidence="10 11">M8UP14</strain>
    </source>
</reference>
<sequence length="382" mass="42365">MAPQIKEHEKAYGCCTLRRIHPRPTGTHGCLYARAEKRDMTDKLKRTHSANRKLATSLELSNKALKEANQKIEQLFVELEETRLRHLVDECELRKRSELDDLKNEYVAMVSHELRSPLTSVRGSVGILAAGLMGPVNDKAAKLFHIALSNLDRMIRLVNDVLSLERIASGTTSFQVQECSLVDLAQQAIETMMPTAHALNVELTVPAATQASDRKLFFHGDPDKVLQVLINLLSNAIKFSSPQGEVVLDIQASVDQLTLRISDEGRGIPEGQLEKVFERFRQLEHDDARRLGGTGLGLAICRAIVEQHGGAIWAERNSGKGTSFLVTLPRATHKLHTEEPAEKAYARAASLARRPQAENELQRCPQSQPTRGSGQREGTLTP</sequence>
<keyword evidence="11" id="KW-1185">Reference proteome</keyword>
<evidence type="ECO:0000256" key="5">
    <source>
        <dbReference type="ARBA" id="ARBA00022777"/>
    </source>
</evidence>
<comment type="catalytic activity">
    <reaction evidence="1">
        <text>ATP + protein L-histidine = ADP + protein N-phospho-L-histidine.</text>
        <dbReference type="EC" id="2.7.13.3"/>
    </reaction>
</comment>
<proteinExistence type="predicted"/>
<dbReference type="SMART" id="SM00387">
    <property type="entry name" value="HATPase_c"/>
    <property type="match status" value="1"/>
</dbReference>
<dbReference type="Proteomes" id="UP000540989">
    <property type="component" value="Unassembled WGS sequence"/>
</dbReference>
<keyword evidence="4" id="KW-0808">Transferase</keyword>
<dbReference type="InterPro" id="IPR036890">
    <property type="entry name" value="HATPase_C_sf"/>
</dbReference>
<evidence type="ECO:0000313" key="10">
    <source>
        <dbReference type="EMBL" id="MBB5060224.1"/>
    </source>
</evidence>
<dbReference type="EMBL" id="JACHIP010000010">
    <property type="protein sequence ID" value="MBB5060224.1"/>
    <property type="molecule type" value="Genomic_DNA"/>
</dbReference>
<evidence type="ECO:0000256" key="3">
    <source>
        <dbReference type="ARBA" id="ARBA00022553"/>
    </source>
</evidence>
<evidence type="ECO:0000313" key="11">
    <source>
        <dbReference type="Proteomes" id="UP000540989"/>
    </source>
</evidence>
<evidence type="ECO:0000256" key="4">
    <source>
        <dbReference type="ARBA" id="ARBA00022679"/>
    </source>
</evidence>
<dbReference type="EC" id="2.7.13.3" evidence="2"/>
<dbReference type="InterPro" id="IPR003661">
    <property type="entry name" value="HisK_dim/P_dom"/>
</dbReference>
<dbReference type="Gene3D" id="1.10.287.130">
    <property type="match status" value="1"/>
</dbReference>
<dbReference type="Pfam" id="PF02518">
    <property type="entry name" value="HATPase_c"/>
    <property type="match status" value="1"/>
</dbReference>
<dbReference type="CDD" id="cd16922">
    <property type="entry name" value="HATPase_EvgS-ArcB-TorS-like"/>
    <property type="match status" value="1"/>
</dbReference>
<feature type="region of interest" description="Disordered" evidence="8">
    <location>
        <begin position="336"/>
        <end position="382"/>
    </location>
</feature>
<comment type="caution">
    <text evidence="10">The sequence shown here is derived from an EMBL/GenBank/DDBJ whole genome shotgun (WGS) entry which is preliminary data.</text>
</comment>
<dbReference type="InterPro" id="IPR004358">
    <property type="entry name" value="Sig_transdc_His_kin-like_C"/>
</dbReference>
<accession>A0A7W7ZIN0</accession>
<dbReference type="Gene3D" id="3.30.565.10">
    <property type="entry name" value="Histidine kinase-like ATPase, C-terminal domain"/>
    <property type="match status" value="1"/>
</dbReference>